<protein>
    <submittedName>
        <fullName evidence="8">Pyranose oxidase</fullName>
    </submittedName>
</protein>
<dbReference type="SUPFAM" id="SSF51905">
    <property type="entry name" value="FAD/NAD(P)-binding domain"/>
    <property type="match status" value="1"/>
</dbReference>
<organism evidence="8 9">
    <name type="scientific">Microbacterium proteolyticum</name>
    <dbReference type="NCBI Taxonomy" id="1572644"/>
    <lineage>
        <taxon>Bacteria</taxon>
        <taxon>Bacillati</taxon>
        <taxon>Actinomycetota</taxon>
        <taxon>Actinomycetes</taxon>
        <taxon>Micrococcales</taxon>
        <taxon>Microbacteriaceae</taxon>
        <taxon>Microbacterium</taxon>
    </lineage>
</organism>
<dbReference type="PANTHER" id="PTHR42784">
    <property type="entry name" value="PYRANOSE 2-OXIDASE"/>
    <property type="match status" value="1"/>
</dbReference>
<reference evidence="8 9" key="1">
    <citation type="submission" date="2020-08" db="EMBL/GenBank/DDBJ databases">
        <title>Genomic Encyclopedia of Type Strains, Phase III (KMG-III): the genomes of soil and plant-associated and newly described type strains.</title>
        <authorList>
            <person name="Whitman W."/>
        </authorList>
    </citation>
    <scope>NUCLEOTIDE SEQUENCE [LARGE SCALE GENOMIC DNA]</scope>
    <source>
        <strain evidence="8 9">CECT 8356</strain>
    </source>
</reference>
<gene>
    <name evidence="8" type="ORF">FHS07_001414</name>
</gene>
<keyword evidence="3" id="KW-0285">Flavoprotein</keyword>
<feature type="compositionally biased region" description="Basic and acidic residues" evidence="6">
    <location>
        <begin position="53"/>
        <end position="65"/>
    </location>
</feature>
<keyword evidence="5" id="KW-0560">Oxidoreductase</keyword>
<dbReference type="InterPro" id="IPR007867">
    <property type="entry name" value="GMC_OxRtase_C"/>
</dbReference>
<dbReference type="EMBL" id="JACHXY010000001">
    <property type="protein sequence ID" value="MBB3157730.1"/>
    <property type="molecule type" value="Genomic_DNA"/>
</dbReference>
<evidence type="ECO:0000256" key="6">
    <source>
        <dbReference type="SAM" id="MobiDB-lite"/>
    </source>
</evidence>
<dbReference type="AlphaFoldDB" id="A0A7W5CHG8"/>
<dbReference type="Pfam" id="PF05199">
    <property type="entry name" value="GMC_oxred_C"/>
    <property type="match status" value="1"/>
</dbReference>
<dbReference type="RefSeq" id="WP_183419102.1">
    <property type="nucleotide sequence ID" value="NZ_JACHXY010000001.1"/>
</dbReference>
<evidence type="ECO:0000313" key="8">
    <source>
        <dbReference type="EMBL" id="MBB3157730.1"/>
    </source>
</evidence>
<evidence type="ECO:0000259" key="7">
    <source>
        <dbReference type="Pfam" id="PF05199"/>
    </source>
</evidence>
<evidence type="ECO:0000256" key="2">
    <source>
        <dbReference type="ARBA" id="ARBA00010790"/>
    </source>
</evidence>
<evidence type="ECO:0000256" key="4">
    <source>
        <dbReference type="ARBA" id="ARBA00022827"/>
    </source>
</evidence>
<dbReference type="Proteomes" id="UP000543579">
    <property type="component" value="Unassembled WGS sequence"/>
</dbReference>
<feature type="region of interest" description="Disordered" evidence="6">
    <location>
        <begin position="43"/>
        <end position="75"/>
    </location>
</feature>
<comment type="caution">
    <text evidence="8">The sequence shown here is derived from an EMBL/GenBank/DDBJ whole genome shotgun (WGS) entry which is preliminary data.</text>
</comment>
<evidence type="ECO:0000256" key="1">
    <source>
        <dbReference type="ARBA" id="ARBA00001974"/>
    </source>
</evidence>
<evidence type="ECO:0000256" key="5">
    <source>
        <dbReference type="ARBA" id="ARBA00023002"/>
    </source>
</evidence>
<feature type="domain" description="Glucose-methanol-choline oxidoreductase C-terminal" evidence="7">
    <location>
        <begin position="401"/>
        <end position="509"/>
    </location>
</feature>
<evidence type="ECO:0000256" key="3">
    <source>
        <dbReference type="ARBA" id="ARBA00022630"/>
    </source>
</evidence>
<name>A0A7W5CHG8_9MICO</name>
<dbReference type="PANTHER" id="PTHR42784:SF1">
    <property type="entry name" value="PYRANOSE 2-OXIDASE"/>
    <property type="match status" value="1"/>
</dbReference>
<dbReference type="SUPFAM" id="SSF54373">
    <property type="entry name" value="FAD-linked reductases, C-terminal domain"/>
    <property type="match status" value="1"/>
</dbReference>
<keyword evidence="4" id="KW-0274">FAD</keyword>
<sequence>MSDTPTIAVVGSGPIGSAYARVLLELLPHARVIMFEAGPQVTQRPGESVRNIADPDEKARARERSQGPQAGDFRESLGIPAAAVVEGMFTARQGTHLLDFGAEGSAHAPTFPAAAAATNVGGQGSHWTCAIPRPAFSEKLDFIADDEWEDLVSTAEGLLHHQSAAFSDSPVGAAIRTLLDREFGAELPEGYGVSTLPVAGDPQPDGSMRWAGADTVLGPLIEPGTDVAARFELRDLTLVRRIELDGSHVRGVVVEDLRTREESFVPVDALVVAADAFRSPQLLWASGIRPAALGRYLTEHHVVISTVSLDADRMAALVTEDELQSELARRATNPADPVAAVNRIPFSEPEHPYSAQIMYAENPPFALDPAHPAAGNRWGYVNMGFGVRKFPRVEDGVTFSDDELDYRGLPNFTIEYALTEREDAEIAQATARLRRAGHALGTFVADPRLLPNGSSLHYMGTMRAGTDPETSVADPYSRVWGFDNLVVGGNGLIPTANTMNPTLTSVAIAVRGARHLAEELRGGGTTEAEPVAEAVEA</sequence>
<proteinExistence type="inferred from homology"/>
<comment type="cofactor">
    <cofactor evidence="1">
        <name>FAD</name>
        <dbReference type="ChEBI" id="CHEBI:57692"/>
    </cofactor>
</comment>
<evidence type="ECO:0000313" key="9">
    <source>
        <dbReference type="Proteomes" id="UP000543579"/>
    </source>
</evidence>
<comment type="similarity">
    <text evidence="2">Belongs to the GMC oxidoreductase family.</text>
</comment>
<dbReference type="Gene3D" id="3.50.50.60">
    <property type="entry name" value="FAD/NAD(P)-binding domain"/>
    <property type="match status" value="2"/>
</dbReference>
<dbReference type="InterPro" id="IPR051473">
    <property type="entry name" value="P2Ox-like"/>
</dbReference>
<accession>A0A7W5CHG8</accession>
<dbReference type="GO" id="GO:0016614">
    <property type="term" value="F:oxidoreductase activity, acting on CH-OH group of donors"/>
    <property type="evidence" value="ECO:0007669"/>
    <property type="project" value="InterPro"/>
</dbReference>
<dbReference type="InterPro" id="IPR036188">
    <property type="entry name" value="FAD/NAD-bd_sf"/>
</dbReference>